<evidence type="ECO:0000313" key="9">
    <source>
        <dbReference type="Proteomes" id="UP001304769"/>
    </source>
</evidence>
<organism evidence="8 9">
    <name type="scientific">Sinomonas terricola</name>
    <dbReference type="NCBI Taxonomy" id="3110330"/>
    <lineage>
        <taxon>Bacteria</taxon>
        <taxon>Bacillati</taxon>
        <taxon>Actinomycetota</taxon>
        <taxon>Actinomycetes</taxon>
        <taxon>Micrococcales</taxon>
        <taxon>Micrococcaceae</taxon>
        <taxon>Sinomonas</taxon>
    </lineage>
</organism>
<dbReference type="RefSeq" id="WP_323278407.1">
    <property type="nucleotide sequence ID" value="NZ_JAYGGQ010000004.1"/>
</dbReference>
<proteinExistence type="inferred from homology"/>
<dbReference type="EC" id="4.6.1.17" evidence="3 6"/>
<dbReference type="EMBL" id="JAYGGQ010000004">
    <property type="protein sequence ID" value="MEA5454566.1"/>
    <property type="molecule type" value="Genomic_DNA"/>
</dbReference>
<dbReference type="Gene3D" id="3.30.70.640">
    <property type="entry name" value="Molybdopterin cofactor biosynthesis C (MoaC) domain"/>
    <property type="match status" value="1"/>
</dbReference>
<protein>
    <recommendedName>
        <fullName evidence="3 6">Cyclic pyranopterin monophosphate synthase</fullName>
        <ecNumber evidence="3 6">4.6.1.17</ecNumber>
    </recommendedName>
    <alternativeName>
        <fullName evidence="6">Molybdenum cofactor biosynthesis protein C</fullName>
    </alternativeName>
</protein>
<dbReference type="GO" id="GO:0061799">
    <property type="term" value="F:cyclic pyranopterin monophosphate synthase activity"/>
    <property type="evidence" value="ECO:0007669"/>
    <property type="project" value="UniProtKB-EC"/>
</dbReference>
<dbReference type="InterPro" id="IPR047594">
    <property type="entry name" value="MoaC_bact/euk"/>
</dbReference>
<dbReference type="InterPro" id="IPR050105">
    <property type="entry name" value="MoCo_biosynth_MoaA/MoaC"/>
</dbReference>
<evidence type="ECO:0000313" key="8">
    <source>
        <dbReference type="EMBL" id="MEA5454566.1"/>
    </source>
</evidence>
<dbReference type="HAMAP" id="MF_01224_B">
    <property type="entry name" value="MoaC_B"/>
    <property type="match status" value="1"/>
</dbReference>
<feature type="domain" description="Molybdopterin cofactor biosynthesis C (MoaC)" evidence="7">
    <location>
        <begin position="28"/>
        <end position="161"/>
    </location>
</feature>
<dbReference type="PANTHER" id="PTHR22960:SF29">
    <property type="entry name" value="CYCLIC PYRANOPTERIN MONOPHOSPHATE SYNTHASE"/>
    <property type="match status" value="1"/>
</dbReference>
<evidence type="ECO:0000256" key="4">
    <source>
        <dbReference type="ARBA" id="ARBA00023150"/>
    </source>
</evidence>
<comment type="catalytic activity">
    <reaction evidence="1 6">
        <text>(8S)-3',8-cyclo-7,8-dihydroguanosine 5'-triphosphate = cyclic pyranopterin phosphate + diphosphate</text>
        <dbReference type="Rhea" id="RHEA:49580"/>
        <dbReference type="ChEBI" id="CHEBI:33019"/>
        <dbReference type="ChEBI" id="CHEBI:59648"/>
        <dbReference type="ChEBI" id="CHEBI:131766"/>
        <dbReference type="EC" id="4.6.1.17"/>
    </reaction>
</comment>
<evidence type="ECO:0000256" key="5">
    <source>
        <dbReference type="ARBA" id="ARBA00023239"/>
    </source>
</evidence>
<evidence type="ECO:0000256" key="6">
    <source>
        <dbReference type="HAMAP-Rule" id="MF_01224"/>
    </source>
</evidence>
<comment type="subunit">
    <text evidence="6">Homohexamer; trimer of dimers.</text>
</comment>
<gene>
    <name evidence="6 8" type="primary">moaC</name>
    <name evidence="8" type="ORF">SPF06_07515</name>
</gene>
<keyword evidence="4 6" id="KW-0501">Molybdenum cofactor biosynthesis</keyword>
<accession>A0ABU5T601</accession>
<sequence>MAAVNDPVNDPQAAARLTHVRSDGSAHMVDVSVKPETTREATAQAVLRTTREVLSLLAEGGLPKGDALAVARVAGILAAKRTSDLIPLCHPLPISKVTVDFELEMDAVRVIATVKTRGVTGVEMEALTAASIAALGVYDMVKAVDRQAVISDVRVLAKSGGKSGDWALGAGTGAGE</sequence>
<evidence type="ECO:0000256" key="1">
    <source>
        <dbReference type="ARBA" id="ARBA00001637"/>
    </source>
</evidence>
<comment type="caution">
    <text evidence="8">The sequence shown here is derived from an EMBL/GenBank/DDBJ whole genome shotgun (WGS) entry which is preliminary data.</text>
</comment>
<dbReference type="SUPFAM" id="SSF55040">
    <property type="entry name" value="Molybdenum cofactor biosynthesis protein C, MoaC"/>
    <property type="match status" value="1"/>
</dbReference>
<keyword evidence="5 6" id="KW-0456">Lyase</keyword>
<evidence type="ECO:0000256" key="3">
    <source>
        <dbReference type="ARBA" id="ARBA00012575"/>
    </source>
</evidence>
<dbReference type="InterPro" id="IPR023045">
    <property type="entry name" value="MoaC"/>
</dbReference>
<dbReference type="CDD" id="cd01420">
    <property type="entry name" value="MoaC_PE"/>
    <property type="match status" value="1"/>
</dbReference>
<dbReference type="InterPro" id="IPR002820">
    <property type="entry name" value="Mopterin_CF_biosynth-C_dom"/>
</dbReference>
<feature type="binding site" evidence="6">
    <location>
        <begin position="88"/>
        <end position="90"/>
    </location>
    <ligand>
        <name>substrate</name>
    </ligand>
</feature>
<name>A0ABU5T601_9MICC</name>
<evidence type="ECO:0000259" key="7">
    <source>
        <dbReference type="Pfam" id="PF01967"/>
    </source>
</evidence>
<feature type="active site" evidence="6">
    <location>
        <position position="139"/>
    </location>
</feature>
<dbReference type="Pfam" id="PF01967">
    <property type="entry name" value="MoaC"/>
    <property type="match status" value="1"/>
</dbReference>
<reference evidence="8 9" key="1">
    <citation type="submission" date="2023-12" db="EMBL/GenBank/DDBJ databases">
        <title>Sinomonas terricola sp. nov, isolated from litchi orchard soil in Guangdong, PR China.</title>
        <authorList>
            <person name="Jiaxin W."/>
            <person name="Yang Z."/>
            <person name="Honghui Z."/>
        </authorList>
    </citation>
    <scope>NUCLEOTIDE SEQUENCE [LARGE SCALE GENOMIC DNA]</scope>
    <source>
        <strain evidence="8 9">JGH33</strain>
    </source>
</reference>
<comment type="pathway">
    <text evidence="2 6">Cofactor biosynthesis; molybdopterin biosynthesis.</text>
</comment>
<feature type="binding site" evidence="6">
    <location>
        <begin position="124"/>
        <end position="125"/>
    </location>
    <ligand>
        <name>substrate</name>
    </ligand>
</feature>
<evidence type="ECO:0000256" key="2">
    <source>
        <dbReference type="ARBA" id="ARBA00005046"/>
    </source>
</evidence>
<comment type="function">
    <text evidence="6">Catalyzes the conversion of (8S)-3',8-cyclo-7,8-dihydroguanosine 5'-triphosphate to cyclic pyranopterin monophosphate (cPMP).</text>
</comment>
<dbReference type="Proteomes" id="UP001304769">
    <property type="component" value="Unassembled WGS sequence"/>
</dbReference>
<dbReference type="NCBIfam" id="TIGR00581">
    <property type="entry name" value="moaC"/>
    <property type="match status" value="1"/>
</dbReference>
<dbReference type="NCBIfam" id="NF006870">
    <property type="entry name" value="PRK09364.1"/>
    <property type="match status" value="1"/>
</dbReference>
<comment type="similarity">
    <text evidence="6">Belongs to the MoaC family.</text>
</comment>
<dbReference type="InterPro" id="IPR036522">
    <property type="entry name" value="MoaC_sf"/>
</dbReference>
<keyword evidence="9" id="KW-1185">Reference proteome</keyword>
<dbReference type="PANTHER" id="PTHR22960">
    <property type="entry name" value="MOLYBDOPTERIN COFACTOR SYNTHESIS PROTEIN A"/>
    <property type="match status" value="1"/>
</dbReference>